<dbReference type="SMART" id="SM00867">
    <property type="entry name" value="YceI"/>
    <property type="match status" value="1"/>
</dbReference>
<evidence type="ECO:0000259" key="2">
    <source>
        <dbReference type="SMART" id="SM00867"/>
    </source>
</evidence>
<evidence type="ECO:0000313" key="3">
    <source>
        <dbReference type="EMBL" id="MEN3067039.1"/>
    </source>
</evidence>
<protein>
    <submittedName>
        <fullName evidence="3">YceI family protein</fullName>
    </submittedName>
</protein>
<dbReference type="Gene3D" id="2.40.128.110">
    <property type="entry name" value="Lipid/polyisoprenoid-binding, YceI-like"/>
    <property type="match status" value="1"/>
</dbReference>
<reference evidence="3 4" key="1">
    <citation type="journal article" date="2018" name="Int. J. Syst. Evol. Microbiol.">
        <title>Uliginosibacterium sediminicola sp. nov., isolated from freshwater sediment.</title>
        <authorList>
            <person name="Hwang W.M."/>
            <person name="Kim S.M."/>
            <person name="Kang K."/>
            <person name="Ahn T.Y."/>
        </authorList>
    </citation>
    <scope>NUCLEOTIDE SEQUENCE [LARGE SCALE GENOMIC DNA]</scope>
    <source>
        <strain evidence="3 4">M1-21</strain>
    </source>
</reference>
<name>A0ABU9YTM2_9RHOO</name>
<comment type="caution">
    <text evidence="3">The sequence shown here is derived from an EMBL/GenBank/DDBJ whole genome shotgun (WGS) entry which is preliminary data.</text>
</comment>
<evidence type="ECO:0000256" key="1">
    <source>
        <dbReference type="SAM" id="SignalP"/>
    </source>
</evidence>
<evidence type="ECO:0000313" key="4">
    <source>
        <dbReference type="Proteomes" id="UP001410394"/>
    </source>
</evidence>
<dbReference type="InterPro" id="IPR036761">
    <property type="entry name" value="TTHA0802/YceI-like_sf"/>
</dbReference>
<keyword evidence="4" id="KW-1185">Reference proteome</keyword>
<organism evidence="3 4">
    <name type="scientific">Uliginosibacterium sediminicola</name>
    <dbReference type="NCBI Taxonomy" id="2024550"/>
    <lineage>
        <taxon>Bacteria</taxon>
        <taxon>Pseudomonadati</taxon>
        <taxon>Pseudomonadota</taxon>
        <taxon>Betaproteobacteria</taxon>
        <taxon>Rhodocyclales</taxon>
        <taxon>Zoogloeaceae</taxon>
        <taxon>Uliginosibacterium</taxon>
    </lineage>
</organism>
<keyword evidence="1" id="KW-0732">Signal</keyword>
<dbReference type="PANTHER" id="PTHR34406:SF1">
    <property type="entry name" value="PROTEIN YCEI"/>
    <property type="match status" value="1"/>
</dbReference>
<dbReference type="Pfam" id="PF04264">
    <property type="entry name" value="YceI"/>
    <property type="match status" value="1"/>
</dbReference>
<proteinExistence type="predicted"/>
<dbReference type="PANTHER" id="PTHR34406">
    <property type="entry name" value="PROTEIN YCEI"/>
    <property type="match status" value="1"/>
</dbReference>
<gene>
    <name evidence="3" type="ORF">ABDB84_01040</name>
</gene>
<dbReference type="Proteomes" id="UP001410394">
    <property type="component" value="Unassembled WGS sequence"/>
</dbReference>
<dbReference type="RefSeq" id="WP_345917807.1">
    <property type="nucleotide sequence ID" value="NZ_JBDIVE010000001.1"/>
</dbReference>
<dbReference type="InterPro" id="IPR007372">
    <property type="entry name" value="Lipid/polyisoprenoid-bd_YceI"/>
</dbReference>
<accession>A0ABU9YTM2</accession>
<feature type="domain" description="Lipid/polyisoprenoid-binding YceI-like" evidence="2">
    <location>
        <begin position="24"/>
        <end position="187"/>
    </location>
</feature>
<dbReference type="SUPFAM" id="SSF101874">
    <property type="entry name" value="YceI-like"/>
    <property type="match status" value="1"/>
</dbReference>
<feature type="chain" id="PRO_5047457406" evidence="1">
    <location>
        <begin position="21"/>
        <end position="190"/>
    </location>
</feature>
<sequence>MIKKIALVAALSVFSFSSFAASETFDIDPTHTAPRFEYNHMGFSTQLHRFDKTSGKITLDRAAKTGAVDVSIEAKSVNTGWDVFNGHLQGEDFFNVAKFPTITYKSTAVKFDGDKPASIEGNLTVKGITKPVTLTVTHYVLQPNGMVKRDAIGAVAVAKIKRSDFGMAAYVPYVSDEVTLTLVVEAIKSN</sequence>
<feature type="signal peptide" evidence="1">
    <location>
        <begin position="1"/>
        <end position="20"/>
    </location>
</feature>
<dbReference type="EMBL" id="JBDIVE010000001">
    <property type="protein sequence ID" value="MEN3067039.1"/>
    <property type="molecule type" value="Genomic_DNA"/>
</dbReference>